<dbReference type="Proteomes" id="UP001476798">
    <property type="component" value="Unassembled WGS sequence"/>
</dbReference>
<keyword evidence="3" id="KW-1185">Reference proteome</keyword>
<dbReference type="Pfam" id="PF20499">
    <property type="entry name" value="DUF6729"/>
    <property type="match status" value="1"/>
</dbReference>
<evidence type="ECO:0000259" key="1">
    <source>
        <dbReference type="Pfam" id="PF20499"/>
    </source>
</evidence>
<dbReference type="EMBL" id="JAHRIO010064152">
    <property type="protein sequence ID" value="MEQ2179816.1"/>
    <property type="molecule type" value="Genomic_DNA"/>
</dbReference>
<gene>
    <name evidence="2" type="ORF">GOODEAATRI_029032</name>
</gene>
<organism evidence="2 3">
    <name type="scientific">Goodea atripinnis</name>
    <dbReference type="NCBI Taxonomy" id="208336"/>
    <lineage>
        <taxon>Eukaryota</taxon>
        <taxon>Metazoa</taxon>
        <taxon>Chordata</taxon>
        <taxon>Craniata</taxon>
        <taxon>Vertebrata</taxon>
        <taxon>Euteleostomi</taxon>
        <taxon>Actinopterygii</taxon>
        <taxon>Neopterygii</taxon>
        <taxon>Teleostei</taxon>
        <taxon>Neoteleostei</taxon>
        <taxon>Acanthomorphata</taxon>
        <taxon>Ovalentaria</taxon>
        <taxon>Atherinomorphae</taxon>
        <taxon>Cyprinodontiformes</taxon>
        <taxon>Goodeidae</taxon>
        <taxon>Goodea</taxon>
    </lineage>
</organism>
<dbReference type="InterPro" id="IPR046616">
    <property type="entry name" value="DUF6729"/>
</dbReference>
<reference evidence="2 3" key="1">
    <citation type="submission" date="2021-06" db="EMBL/GenBank/DDBJ databases">
        <authorList>
            <person name="Palmer J.M."/>
        </authorList>
    </citation>
    <scope>NUCLEOTIDE SEQUENCE [LARGE SCALE GENOMIC DNA]</scope>
    <source>
        <strain evidence="2 3">GA_2019</strain>
        <tissue evidence="2">Muscle</tissue>
    </source>
</reference>
<dbReference type="PANTHER" id="PTHR24401">
    <property type="entry name" value="SI:CH211-243P7.3-RELATED"/>
    <property type="match status" value="1"/>
</dbReference>
<dbReference type="PANTHER" id="PTHR24401:SF29">
    <property type="entry name" value="SI:CH211-243P7.3-RELATED"/>
    <property type="match status" value="1"/>
</dbReference>
<feature type="domain" description="DUF6729" evidence="1">
    <location>
        <begin position="1"/>
        <end position="132"/>
    </location>
</feature>
<accession>A0ABV0P8L9</accession>
<protein>
    <recommendedName>
        <fullName evidence="1">DUF6729 domain-containing protein</fullName>
    </recommendedName>
</protein>
<evidence type="ECO:0000313" key="3">
    <source>
        <dbReference type="Proteomes" id="UP001476798"/>
    </source>
</evidence>
<comment type="caution">
    <text evidence="2">The sequence shown here is derived from an EMBL/GenBank/DDBJ whole genome shotgun (WGS) entry which is preliminary data.</text>
</comment>
<feature type="non-terminal residue" evidence="2">
    <location>
        <position position="1"/>
    </location>
</feature>
<name>A0ABV0P8L9_9TELE</name>
<evidence type="ECO:0000313" key="2">
    <source>
        <dbReference type="EMBL" id="MEQ2179816.1"/>
    </source>
</evidence>
<proteinExistence type="predicted"/>
<sequence>LWYYPPQPSPLYYQAPLPDRFFAHPLLMWMPYKLWKVKEVCPNPSCGGTQLTGAGLHKRARRVLDVDRIYTMVTETLTCAKCNASHVSWSQAVLEQLDLAHRSEFRITKKLAGTAKRTALWLTSVGNEHCQILISVLTAQEGAGLDRMASDLVKMYEKASVDPPVALYVDCGCYAVAAETTKLQARFSGWPQLLVRLDIWHFIRRLALGCTTDASAVPTLYVTHVSVHFLMGCSRFSTAA</sequence>